<evidence type="ECO:0000256" key="3">
    <source>
        <dbReference type="RuleBase" id="RU003707"/>
    </source>
</evidence>
<dbReference type="InterPro" id="IPR029045">
    <property type="entry name" value="ClpP/crotonase-like_dom_sf"/>
</dbReference>
<comment type="similarity">
    <text evidence="1 3">Belongs to the enoyl-CoA hydratase/isomerase family.</text>
</comment>
<dbReference type="InterPro" id="IPR018376">
    <property type="entry name" value="Enoyl-CoA_hyd/isom_CS"/>
</dbReference>
<dbReference type="PROSITE" id="PS00166">
    <property type="entry name" value="ENOYL_COA_HYDRATASE"/>
    <property type="match status" value="1"/>
</dbReference>
<dbReference type="Proteomes" id="UP000229498">
    <property type="component" value="Unassembled WGS sequence"/>
</dbReference>
<proteinExistence type="inferred from homology"/>
<dbReference type="OrthoDB" id="7332872at2"/>
<dbReference type="PANTHER" id="PTHR11941">
    <property type="entry name" value="ENOYL-COA HYDRATASE-RELATED"/>
    <property type="match status" value="1"/>
</dbReference>
<sequence>MGLLALQPLWRTGLDHRPPPDPRRRSRRLIAMAWETLLYEPAGRVGTITINRPDQLNALNSTVFREMSELLAEIAVDPAIRVIVLKGAGNKAFVAGADIKEMVDMSRREAETRSWTGMRLYDQMRRMPQPLVASIQGYALGGGMLIAMACDIRVASTAASFGYPEIKLGIFPGTGGTVLIDRLIGPATARAICLLGDRFSAERAFQLGLVNRIAEPDDLEKETAEVVETLANYSPVAMRELKTVLNASLEMDFATAREVELDAYGRCFDSEDRREGTRAFVEKRKPDFKGR</sequence>
<evidence type="ECO:0000313" key="5">
    <source>
        <dbReference type="Proteomes" id="UP000229498"/>
    </source>
</evidence>
<dbReference type="AlphaFoldDB" id="A0A2M9G5Y4"/>
<organism evidence="4 5">
    <name type="scientific">Minwuia thermotolerans</name>
    <dbReference type="NCBI Taxonomy" id="2056226"/>
    <lineage>
        <taxon>Bacteria</taxon>
        <taxon>Pseudomonadati</taxon>
        <taxon>Pseudomonadota</taxon>
        <taxon>Alphaproteobacteria</taxon>
        <taxon>Minwuiales</taxon>
        <taxon>Minwuiaceae</taxon>
        <taxon>Minwuia</taxon>
    </lineage>
</organism>
<dbReference type="FunFam" id="1.10.12.10:FF:000001">
    <property type="entry name" value="Probable enoyl-CoA hydratase, mitochondrial"/>
    <property type="match status" value="1"/>
</dbReference>
<dbReference type="PANTHER" id="PTHR11941:SF54">
    <property type="entry name" value="ENOYL-COA HYDRATASE, MITOCHONDRIAL"/>
    <property type="match status" value="1"/>
</dbReference>
<dbReference type="Pfam" id="PF00378">
    <property type="entry name" value="ECH_1"/>
    <property type="match status" value="1"/>
</dbReference>
<evidence type="ECO:0000256" key="2">
    <source>
        <dbReference type="ARBA" id="ARBA00023239"/>
    </source>
</evidence>
<evidence type="ECO:0000313" key="4">
    <source>
        <dbReference type="EMBL" id="PJK31114.1"/>
    </source>
</evidence>
<name>A0A2M9G5Y4_9PROT</name>
<dbReference type="SUPFAM" id="SSF52096">
    <property type="entry name" value="ClpP/crotonase"/>
    <property type="match status" value="1"/>
</dbReference>
<reference evidence="4 5" key="1">
    <citation type="submission" date="2017-11" db="EMBL/GenBank/DDBJ databases">
        <title>Draft genome sequence of Rhizobiales bacterium SY3-13.</title>
        <authorList>
            <person name="Sun C."/>
        </authorList>
    </citation>
    <scope>NUCLEOTIDE SEQUENCE [LARGE SCALE GENOMIC DNA]</scope>
    <source>
        <strain evidence="4 5">SY3-13</strain>
    </source>
</reference>
<dbReference type="EMBL" id="PHIG01000007">
    <property type="protein sequence ID" value="PJK31114.1"/>
    <property type="molecule type" value="Genomic_DNA"/>
</dbReference>
<dbReference type="GO" id="GO:0016836">
    <property type="term" value="F:hydro-lyase activity"/>
    <property type="evidence" value="ECO:0007669"/>
    <property type="project" value="UniProtKB-ARBA"/>
</dbReference>
<accession>A0A2M9G5Y4</accession>
<dbReference type="InterPro" id="IPR001753">
    <property type="entry name" value="Enoyl-CoA_hydra/iso"/>
</dbReference>
<dbReference type="CDD" id="cd06558">
    <property type="entry name" value="crotonase-like"/>
    <property type="match status" value="1"/>
</dbReference>
<dbReference type="Gene3D" id="3.90.226.10">
    <property type="entry name" value="2-enoyl-CoA Hydratase, Chain A, domain 1"/>
    <property type="match status" value="1"/>
</dbReference>
<evidence type="ECO:0000256" key="1">
    <source>
        <dbReference type="ARBA" id="ARBA00005254"/>
    </source>
</evidence>
<dbReference type="FunFam" id="3.90.226.10:FF:000009">
    <property type="entry name" value="Carnitinyl-CoA dehydratase"/>
    <property type="match status" value="1"/>
</dbReference>
<dbReference type="InterPro" id="IPR014748">
    <property type="entry name" value="Enoyl-CoA_hydra_C"/>
</dbReference>
<protein>
    <submittedName>
        <fullName evidence="4">Crotonase</fullName>
    </submittedName>
</protein>
<keyword evidence="5" id="KW-1185">Reference proteome</keyword>
<gene>
    <name evidence="4" type="ORF">CVT23_02445</name>
</gene>
<comment type="caution">
    <text evidence="4">The sequence shown here is derived from an EMBL/GenBank/DDBJ whole genome shotgun (WGS) entry which is preliminary data.</text>
</comment>
<dbReference type="Gene3D" id="1.10.12.10">
    <property type="entry name" value="Lyase 2-enoyl-coa Hydratase, Chain A, domain 2"/>
    <property type="match status" value="1"/>
</dbReference>
<keyword evidence="2" id="KW-0456">Lyase</keyword>
<dbReference type="GO" id="GO:0006635">
    <property type="term" value="P:fatty acid beta-oxidation"/>
    <property type="evidence" value="ECO:0007669"/>
    <property type="project" value="TreeGrafter"/>
</dbReference>